<reference evidence="1 2" key="1">
    <citation type="submission" date="2020-08" db="EMBL/GenBank/DDBJ databases">
        <title>Sequencing the genomes of 1000 actinobacteria strains.</title>
        <authorList>
            <person name="Klenk H.-P."/>
        </authorList>
    </citation>
    <scope>NUCLEOTIDE SEQUENCE [LARGE SCALE GENOMIC DNA]</scope>
    <source>
        <strain evidence="1 2">DSM 45809</strain>
    </source>
</reference>
<sequence length="30" mass="3203">MKGYVSTILTKTATQNRVRLALLVQAATGP</sequence>
<comment type="caution">
    <text evidence="1">The sequence shown here is derived from an EMBL/GenBank/DDBJ whole genome shotgun (WGS) entry which is preliminary data.</text>
</comment>
<accession>A0A7W7H0D3</accession>
<gene>
    <name evidence="1" type="ORF">BJY16_005026</name>
</gene>
<dbReference type="EMBL" id="JACHNB010000001">
    <property type="protein sequence ID" value="MBB4741567.1"/>
    <property type="molecule type" value="Genomic_DNA"/>
</dbReference>
<dbReference type="GO" id="GO:0003677">
    <property type="term" value="F:DNA binding"/>
    <property type="evidence" value="ECO:0007669"/>
    <property type="project" value="UniProtKB-KW"/>
</dbReference>
<evidence type="ECO:0000313" key="2">
    <source>
        <dbReference type="Proteomes" id="UP000546162"/>
    </source>
</evidence>
<dbReference type="AlphaFoldDB" id="A0A7W7H0D3"/>
<evidence type="ECO:0000313" key="1">
    <source>
        <dbReference type="EMBL" id="MBB4741567.1"/>
    </source>
</evidence>
<proteinExistence type="predicted"/>
<name>A0A7W7H0D3_9ACTN</name>
<keyword evidence="2" id="KW-1185">Reference proteome</keyword>
<keyword evidence="1" id="KW-0238">DNA-binding</keyword>
<protein>
    <submittedName>
        <fullName evidence="1">DNA-binding NarL/FixJ family response regulator</fullName>
    </submittedName>
</protein>
<dbReference type="Proteomes" id="UP000546162">
    <property type="component" value="Unassembled WGS sequence"/>
</dbReference>
<organism evidence="1 2">
    <name type="scientific">Actinoplanes octamycinicus</name>
    <dbReference type="NCBI Taxonomy" id="135948"/>
    <lineage>
        <taxon>Bacteria</taxon>
        <taxon>Bacillati</taxon>
        <taxon>Actinomycetota</taxon>
        <taxon>Actinomycetes</taxon>
        <taxon>Micromonosporales</taxon>
        <taxon>Micromonosporaceae</taxon>
        <taxon>Actinoplanes</taxon>
    </lineage>
</organism>